<accession>A0ACB9B615</accession>
<sequence length="531" mass="58601">MILINTSPQASAQANCKRVCETGSQRNPVSYPFGFSDGCEIPLNCTTVGKMYIGTYNVLKITNDHILINLPANCSRQFNQIRLFNNTNFALTSRNGLLLENCSLTLTDCLLSTSRVEDRFNLRQCDSKGIRSMNCYLEDNSTEEFINLGKLEAAGCQILFTSATVDFDGNSSRSTPVSLEFQLLELGWWVRGECGCDTNAVCRNVSVEDRRMGYRCYCNEGYVGDGFIAGDGCRRVNNCGASRYMSGECGGTTRVGVLIGGIVAGASLILTVALVCYCLRKRAASRNQQLAKRQLSEATSSFNVQFYHYKEIERATNSFSEKQRLGVGAYGTVYAGKLSSNEWVAVKKLRHRDTDGNDNNQVVDFSRHHSEITLAALAIDKIRKGRVDDLIDPFLEPNRDAWTLSSIHKLAELAFRCLAYHRDMRPSMTEVGDEVEQIRLSGLNTIDDNATMASSSVASVSSSPYNGSEKSIGETILKNVVAIRSWRLGVPHVVPDCLKKSEEKKDIFVQNIGLSEQSSPSTNSLLGNAVR</sequence>
<evidence type="ECO:0000313" key="2">
    <source>
        <dbReference type="Proteomes" id="UP001056120"/>
    </source>
</evidence>
<proteinExistence type="predicted"/>
<name>A0ACB9B615_9ASTR</name>
<dbReference type="EMBL" id="CM042040">
    <property type="protein sequence ID" value="KAI3717033.1"/>
    <property type="molecule type" value="Genomic_DNA"/>
</dbReference>
<evidence type="ECO:0000313" key="1">
    <source>
        <dbReference type="EMBL" id="KAI3717033.1"/>
    </source>
</evidence>
<protein>
    <submittedName>
        <fullName evidence="1">Uncharacterized protein</fullName>
    </submittedName>
</protein>
<keyword evidence="2" id="KW-1185">Reference proteome</keyword>
<comment type="caution">
    <text evidence="1">The sequence shown here is derived from an EMBL/GenBank/DDBJ whole genome shotgun (WGS) entry which is preliminary data.</text>
</comment>
<reference evidence="2" key="1">
    <citation type="journal article" date="2022" name="Mol. Ecol. Resour.">
        <title>The genomes of chicory, endive, great burdock and yacon provide insights into Asteraceae palaeo-polyploidization history and plant inulin production.</title>
        <authorList>
            <person name="Fan W."/>
            <person name="Wang S."/>
            <person name="Wang H."/>
            <person name="Wang A."/>
            <person name="Jiang F."/>
            <person name="Liu H."/>
            <person name="Zhao H."/>
            <person name="Xu D."/>
            <person name="Zhang Y."/>
        </authorList>
    </citation>
    <scope>NUCLEOTIDE SEQUENCE [LARGE SCALE GENOMIC DNA]</scope>
    <source>
        <strain evidence="2">cv. Yunnan</strain>
    </source>
</reference>
<dbReference type="Proteomes" id="UP001056120">
    <property type="component" value="Linkage Group LG23"/>
</dbReference>
<gene>
    <name evidence="1" type="ORF">L1987_68347</name>
</gene>
<reference evidence="1 2" key="2">
    <citation type="journal article" date="2022" name="Mol. Ecol. Resour.">
        <title>The genomes of chicory, endive, great burdock and yacon provide insights into Asteraceae paleo-polyploidization history and plant inulin production.</title>
        <authorList>
            <person name="Fan W."/>
            <person name="Wang S."/>
            <person name="Wang H."/>
            <person name="Wang A."/>
            <person name="Jiang F."/>
            <person name="Liu H."/>
            <person name="Zhao H."/>
            <person name="Xu D."/>
            <person name="Zhang Y."/>
        </authorList>
    </citation>
    <scope>NUCLEOTIDE SEQUENCE [LARGE SCALE GENOMIC DNA]</scope>
    <source>
        <strain evidence="2">cv. Yunnan</strain>
        <tissue evidence="1">Leaves</tissue>
    </source>
</reference>
<organism evidence="1 2">
    <name type="scientific">Smallanthus sonchifolius</name>
    <dbReference type="NCBI Taxonomy" id="185202"/>
    <lineage>
        <taxon>Eukaryota</taxon>
        <taxon>Viridiplantae</taxon>
        <taxon>Streptophyta</taxon>
        <taxon>Embryophyta</taxon>
        <taxon>Tracheophyta</taxon>
        <taxon>Spermatophyta</taxon>
        <taxon>Magnoliopsida</taxon>
        <taxon>eudicotyledons</taxon>
        <taxon>Gunneridae</taxon>
        <taxon>Pentapetalae</taxon>
        <taxon>asterids</taxon>
        <taxon>campanulids</taxon>
        <taxon>Asterales</taxon>
        <taxon>Asteraceae</taxon>
        <taxon>Asteroideae</taxon>
        <taxon>Heliantheae alliance</taxon>
        <taxon>Millerieae</taxon>
        <taxon>Smallanthus</taxon>
    </lineage>
</organism>